<comment type="caution">
    <text evidence="2">The sequence shown here is derived from an EMBL/GenBank/DDBJ whole genome shotgun (WGS) entry which is preliminary data.</text>
</comment>
<gene>
    <name evidence="2" type="ORF">GCM10017655_49170</name>
</gene>
<protein>
    <submittedName>
        <fullName evidence="2">Uncharacterized protein</fullName>
    </submittedName>
</protein>
<feature type="region of interest" description="Disordered" evidence="1">
    <location>
        <begin position="1"/>
        <end position="38"/>
    </location>
</feature>
<organism evidence="2 3">
    <name type="scientific">Pseudomonas turukhanskensis</name>
    <dbReference type="NCBI Taxonomy" id="1806536"/>
    <lineage>
        <taxon>Bacteria</taxon>
        <taxon>Pseudomonadati</taxon>
        <taxon>Pseudomonadota</taxon>
        <taxon>Gammaproteobacteria</taxon>
        <taxon>Pseudomonadales</taxon>
        <taxon>Pseudomonadaceae</taxon>
        <taxon>Pseudomonas</taxon>
    </lineage>
</organism>
<evidence type="ECO:0000313" key="2">
    <source>
        <dbReference type="EMBL" id="GLK91853.1"/>
    </source>
</evidence>
<dbReference type="EMBL" id="BSFN01000027">
    <property type="protein sequence ID" value="GLK91853.1"/>
    <property type="molecule type" value="Genomic_DNA"/>
</dbReference>
<proteinExistence type="predicted"/>
<evidence type="ECO:0000256" key="1">
    <source>
        <dbReference type="SAM" id="MobiDB-lite"/>
    </source>
</evidence>
<sequence>MMYRAAKAAIKSKGKRGRMEGSAKGRQERECRSYGGEANRHSGGWDWVYSLWRILETGSRLRVAGFASKLAPT</sequence>
<accession>A0A9W6KE80</accession>
<evidence type="ECO:0000313" key="3">
    <source>
        <dbReference type="Proteomes" id="UP001143328"/>
    </source>
</evidence>
<dbReference type="Proteomes" id="UP001143328">
    <property type="component" value="Unassembled WGS sequence"/>
</dbReference>
<dbReference type="AlphaFoldDB" id="A0A9W6KE80"/>
<reference evidence="2" key="1">
    <citation type="journal article" date="2014" name="Int. J. Syst. Evol. Microbiol.">
        <title>Complete genome sequence of Corynebacterium casei LMG S-19264T (=DSM 44701T), isolated from a smear-ripened cheese.</title>
        <authorList>
            <consortium name="US DOE Joint Genome Institute (JGI-PGF)"/>
            <person name="Walter F."/>
            <person name="Albersmeier A."/>
            <person name="Kalinowski J."/>
            <person name="Ruckert C."/>
        </authorList>
    </citation>
    <scope>NUCLEOTIDE SEQUENCE</scope>
    <source>
        <strain evidence="2">VKM B-2935</strain>
    </source>
</reference>
<keyword evidence="3" id="KW-1185">Reference proteome</keyword>
<feature type="compositionally biased region" description="Basic and acidic residues" evidence="1">
    <location>
        <begin position="17"/>
        <end position="32"/>
    </location>
</feature>
<reference evidence="2" key="2">
    <citation type="submission" date="2023-01" db="EMBL/GenBank/DDBJ databases">
        <authorList>
            <person name="Sun Q."/>
            <person name="Evtushenko L."/>
        </authorList>
    </citation>
    <scope>NUCLEOTIDE SEQUENCE</scope>
    <source>
        <strain evidence="2">VKM B-2935</strain>
    </source>
</reference>
<name>A0A9W6KE80_9PSED</name>